<comment type="caution">
    <text evidence="1">The sequence shown here is derived from an EMBL/GenBank/DDBJ whole genome shotgun (WGS) entry which is preliminary data.</text>
</comment>
<dbReference type="AlphaFoldDB" id="A0A367EPM7"/>
<dbReference type="Proteomes" id="UP000252914">
    <property type="component" value="Unassembled WGS sequence"/>
</dbReference>
<organism evidence="1 2">
    <name type="scientific">Streptomyces diacarni</name>
    <dbReference type="NCBI Taxonomy" id="2800381"/>
    <lineage>
        <taxon>Bacteria</taxon>
        <taxon>Bacillati</taxon>
        <taxon>Actinomycetota</taxon>
        <taxon>Actinomycetes</taxon>
        <taxon>Kitasatosporales</taxon>
        <taxon>Streptomycetaceae</taxon>
        <taxon>Streptomyces</taxon>
    </lineage>
</organism>
<keyword evidence="2" id="KW-1185">Reference proteome</keyword>
<reference evidence="1 2" key="1">
    <citation type="submission" date="2018-06" db="EMBL/GenBank/DDBJ databases">
        <title>Streptomyces reniochalinae sp. nov. and Streptomyces diacarnus sp. nov. from marine sponges.</title>
        <authorList>
            <person name="Li L."/>
        </authorList>
    </citation>
    <scope>NUCLEOTIDE SEQUENCE [LARGE SCALE GENOMIC DNA]</scope>
    <source>
        <strain evidence="1 2">LHW51701</strain>
    </source>
</reference>
<evidence type="ECO:0000313" key="2">
    <source>
        <dbReference type="Proteomes" id="UP000252914"/>
    </source>
</evidence>
<gene>
    <name evidence="1" type="ORF">DTL70_23300</name>
</gene>
<name>A0A367EPM7_9ACTN</name>
<sequence>MSTAHRSRKPSRRPWCDLKDDAHLKCQGSEQVVLADREGAERRVCPAHAASLWLTDPSLRFSAKTPPEAIAAVMRQAFGGGR</sequence>
<protein>
    <submittedName>
        <fullName evidence="1">Uncharacterized protein</fullName>
    </submittedName>
</protein>
<evidence type="ECO:0000313" key="1">
    <source>
        <dbReference type="EMBL" id="RCG19662.1"/>
    </source>
</evidence>
<accession>A0A367EPM7</accession>
<proteinExistence type="predicted"/>
<dbReference type="EMBL" id="QOIN01000048">
    <property type="protein sequence ID" value="RCG19662.1"/>
    <property type="molecule type" value="Genomic_DNA"/>
</dbReference>